<dbReference type="AlphaFoldDB" id="A0A6F8ZGF0"/>
<gene>
    <name evidence="2" type="ORF">R50_1237</name>
</gene>
<dbReference type="KEGG" id="hfv:R50_1237"/>
<dbReference type="Proteomes" id="UP000503399">
    <property type="component" value="Chromosome"/>
</dbReference>
<feature type="transmembrane region" description="Helical" evidence="1">
    <location>
        <begin position="12"/>
        <end position="31"/>
    </location>
</feature>
<keyword evidence="1" id="KW-0812">Transmembrane</keyword>
<organism evidence="2 3">
    <name type="scientific">Candidatus Hydrogenisulfobacillus filiaventi</name>
    <dbReference type="NCBI Taxonomy" id="2707344"/>
    <lineage>
        <taxon>Bacteria</taxon>
        <taxon>Bacillati</taxon>
        <taxon>Bacillota</taxon>
        <taxon>Clostridia</taxon>
        <taxon>Eubacteriales</taxon>
        <taxon>Clostridiales Family XVII. Incertae Sedis</taxon>
        <taxon>Candidatus Hydrogenisulfobacillus</taxon>
    </lineage>
</organism>
<dbReference type="InterPro" id="IPR023804">
    <property type="entry name" value="DUF3792_TM"/>
</dbReference>
<proteinExistence type="predicted"/>
<dbReference type="EMBL" id="LR778114">
    <property type="protein sequence ID" value="CAB1128743.1"/>
    <property type="molecule type" value="Genomic_DNA"/>
</dbReference>
<keyword evidence="1" id="KW-0472">Membrane</keyword>
<reference evidence="2 3" key="1">
    <citation type="submission" date="2020-02" db="EMBL/GenBank/DDBJ databases">
        <authorList>
            <person name="Hogendoorn C."/>
        </authorList>
    </citation>
    <scope>NUCLEOTIDE SEQUENCE [LARGE SCALE GENOMIC DNA]</scope>
    <source>
        <strain evidence="2">R501</strain>
    </source>
</reference>
<name>A0A6F8ZGF0_9FIRM</name>
<protein>
    <recommendedName>
        <fullName evidence="4">TIGR04086 family membrane protein</fullName>
    </recommendedName>
</protein>
<evidence type="ECO:0008006" key="4">
    <source>
        <dbReference type="Google" id="ProtNLM"/>
    </source>
</evidence>
<feature type="transmembrane region" description="Helical" evidence="1">
    <location>
        <begin position="37"/>
        <end position="57"/>
    </location>
</feature>
<evidence type="ECO:0000313" key="3">
    <source>
        <dbReference type="Proteomes" id="UP000503399"/>
    </source>
</evidence>
<feature type="transmembrane region" description="Helical" evidence="1">
    <location>
        <begin position="69"/>
        <end position="88"/>
    </location>
</feature>
<feature type="transmembrane region" description="Helical" evidence="1">
    <location>
        <begin position="94"/>
        <end position="113"/>
    </location>
</feature>
<keyword evidence="1" id="KW-1133">Transmembrane helix</keyword>
<evidence type="ECO:0000313" key="2">
    <source>
        <dbReference type="EMBL" id="CAB1128743.1"/>
    </source>
</evidence>
<keyword evidence="3" id="KW-1185">Reference proteome</keyword>
<dbReference type="NCBIfam" id="TIGR04086">
    <property type="entry name" value="TIGR04086_membr"/>
    <property type="match status" value="1"/>
</dbReference>
<accession>A0A6F8ZGF0</accession>
<evidence type="ECO:0000256" key="1">
    <source>
        <dbReference type="SAM" id="Phobius"/>
    </source>
</evidence>
<sequence length="115" mass="11046">MDLGAVLRGAGAGLAAAAVLALGLAVTAWNLEVPAPWWPFILLAATAAAAGLAGWVAGRRAPGGGWAHGALAAVTLTLVGLAAGSSLGTGDHHLWRTLATAALAGLVGGVLGVNP</sequence>
<dbReference type="Pfam" id="PF12670">
    <property type="entry name" value="DUF3792"/>
    <property type="match status" value="1"/>
</dbReference>